<feature type="coiled-coil region" evidence="1">
    <location>
        <begin position="130"/>
        <end position="171"/>
    </location>
</feature>
<dbReference type="AlphaFoldDB" id="A0A0G0Q3D7"/>
<dbReference type="Proteomes" id="UP000033935">
    <property type="component" value="Unassembled WGS sequence"/>
</dbReference>
<gene>
    <name evidence="2" type="ORF">UT30_C0002G0057</name>
</gene>
<evidence type="ECO:0000256" key="1">
    <source>
        <dbReference type="SAM" id="Coils"/>
    </source>
</evidence>
<reference evidence="2 3" key="1">
    <citation type="journal article" date="2015" name="Nature">
        <title>rRNA introns, odd ribosomes, and small enigmatic genomes across a large radiation of phyla.</title>
        <authorList>
            <person name="Brown C.T."/>
            <person name="Hug L.A."/>
            <person name="Thomas B.C."/>
            <person name="Sharon I."/>
            <person name="Castelle C.J."/>
            <person name="Singh A."/>
            <person name="Wilkins M.J."/>
            <person name="Williams K.H."/>
            <person name="Banfield J.F."/>
        </authorList>
    </citation>
    <scope>NUCLEOTIDE SEQUENCE [LARGE SCALE GENOMIC DNA]</scope>
</reference>
<comment type="caution">
    <text evidence="2">The sequence shown here is derived from an EMBL/GenBank/DDBJ whole genome shotgun (WGS) entry which is preliminary data.</text>
</comment>
<accession>A0A0G0Q3D7</accession>
<proteinExistence type="predicted"/>
<sequence length="278" mass="30736">MAFFGSIGRSWKIFWLRITGKVDEANKLMMKDPTTIKAVYAEEGEKIGKMLNQAAEAVATVIHEQEKLKRTKVTKTEELARSKRVMQGAMAAAKKRSTELQTAGKSLEEIKVDPDFMRHQAAYVDSQSTVKEREEYLVQLDRDIETYQKQVEQAKTTMVSLQREQGKLQGEAAEMAARMIGAENRKRIASLTAGLSMDGGTAKLRADVRDLVGQAEAQARVTEELAGTNANKAEDEYLAYATNSVAQDDFLAQLGLAEKVETRPSATVTNALQAEKLS</sequence>
<protein>
    <recommendedName>
        <fullName evidence="4">PspA/IM30 family protein</fullName>
    </recommendedName>
</protein>
<evidence type="ECO:0000313" key="3">
    <source>
        <dbReference type="Proteomes" id="UP000033935"/>
    </source>
</evidence>
<dbReference type="EMBL" id="LBWG01000002">
    <property type="protein sequence ID" value="KKR04940.1"/>
    <property type="molecule type" value="Genomic_DNA"/>
</dbReference>
<keyword evidence="1" id="KW-0175">Coiled coil</keyword>
<evidence type="ECO:0008006" key="4">
    <source>
        <dbReference type="Google" id="ProtNLM"/>
    </source>
</evidence>
<evidence type="ECO:0000313" key="2">
    <source>
        <dbReference type="EMBL" id="KKR04940.1"/>
    </source>
</evidence>
<organism evidence="2 3">
    <name type="scientific">Candidatus Uhrbacteria bacterium GW2011_GWF2_39_13</name>
    <dbReference type="NCBI Taxonomy" id="1618995"/>
    <lineage>
        <taxon>Bacteria</taxon>
        <taxon>Candidatus Uhriibacteriota</taxon>
    </lineage>
</organism>
<name>A0A0G0Q3D7_9BACT</name>